<dbReference type="RefSeq" id="WP_026637837.1">
    <property type="nucleotide sequence ID" value="NZ_CP140152.1"/>
</dbReference>
<dbReference type="Proteomes" id="UP001326110">
    <property type="component" value="Chromosome"/>
</dbReference>
<dbReference type="PROSITE" id="PS50234">
    <property type="entry name" value="VWFA"/>
    <property type="match status" value="1"/>
</dbReference>
<reference evidence="3 4" key="1">
    <citation type="submission" date="2023-11" db="EMBL/GenBank/DDBJ databases">
        <title>MicrobeMod: A computational toolkit for identifying prokaryotic methylation and restriction-modification with nanopore sequencing.</title>
        <authorList>
            <person name="Crits-Christoph A."/>
            <person name="Kang S.C."/>
            <person name="Lee H."/>
            <person name="Ostrov N."/>
        </authorList>
    </citation>
    <scope>NUCLEOTIDE SEQUENCE [LARGE SCALE GENOMIC DNA]</scope>
    <source>
        <strain evidence="3 4">ATCC 25935</strain>
    </source>
</reference>
<dbReference type="Gene3D" id="3.40.50.410">
    <property type="entry name" value="von Willebrand factor, type A domain"/>
    <property type="match status" value="1"/>
</dbReference>
<sequence>MVSKRSRQTGSVVVMMALSMAVLVAAVGLVVDTGVTYMVRDKLNAATDAASLAAARAVSQGKDEATQRANAQAAAIRFFNANYPTNYMGSTARLNAPSVVFNNGMVTVSVSASATLPISFLGLLGVSPLTPAVASQAVRKDLDMAVVLDTSGSLYYQGSNVIASAKTFLNQFNADQDRVGLIHFSYGAVVDDPIRPVARGFDRTSMIKHINDFDFSGSTASPEGMYWARQQLNSVPTSNNNRSNLRVIVFFSDGAPNSFASYLTWKTPSDCTKAGVITTDDDSSGTPGGLYRTDVQASVLTDQRCNPNYAYGYDRYGRYYYDIDDKASALPDWYNGHNPESKPNDPNLREFAVVTDSPRKVTNAVTFTNVNRAARNLVEAMAKKSQDEGIYVFTLGLGSALKSGTGVDGEKGEDTLKCMANSTDAPARCFNAAKPVGLYCYAATTSDLTPCFSKLASAIMRISR</sequence>
<dbReference type="Pfam" id="PF00092">
    <property type="entry name" value="VWA"/>
    <property type="match status" value="1"/>
</dbReference>
<gene>
    <name evidence="3" type="ORF">SR858_03400</name>
</gene>
<feature type="domain" description="VWFA" evidence="2">
    <location>
        <begin position="143"/>
        <end position="459"/>
    </location>
</feature>
<protein>
    <submittedName>
        <fullName evidence="3">VWA domain-containing protein</fullName>
    </submittedName>
</protein>
<dbReference type="EMBL" id="CP140152">
    <property type="protein sequence ID" value="WQH05396.1"/>
    <property type="molecule type" value="Genomic_DNA"/>
</dbReference>
<keyword evidence="1" id="KW-0472">Membrane</keyword>
<evidence type="ECO:0000313" key="3">
    <source>
        <dbReference type="EMBL" id="WQH05396.1"/>
    </source>
</evidence>
<dbReference type="InterPro" id="IPR002035">
    <property type="entry name" value="VWF_A"/>
</dbReference>
<evidence type="ECO:0000259" key="2">
    <source>
        <dbReference type="PROSITE" id="PS50234"/>
    </source>
</evidence>
<proteinExistence type="predicted"/>
<dbReference type="SUPFAM" id="SSF53300">
    <property type="entry name" value="vWA-like"/>
    <property type="match status" value="1"/>
</dbReference>
<feature type="transmembrane region" description="Helical" evidence="1">
    <location>
        <begin position="12"/>
        <end position="31"/>
    </location>
</feature>
<organism evidence="3 4">
    <name type="scientific">Duganella zoogloeoides</name>
    <dbReference type="NCBI Taxonomy" id="75659"/>
    <lineage>
        <taxon>Bacteria</taxon>
        <taxon>Pseudomonadati</taxon>
        <taxon>Pseudomonadota</taxon>
        <taxon>Betaproteobacteria</taxon>
        <taxon>Burkholderiales</taxon>
        <taxon>Oxalobacteraceae</taxon>
        <taxon>Telluria group</taxon>
        <taxon>Duganella</taxon>
    </lineage>
</organism>
<dbReference type="GeneID" id="43166339"/>
<keyword evidence="1" id="KW-0812">Transmembrane</keyword>
<dbReference type="Pfam" id="PF13400">
    <property type="entry name" value="Tad"/>
    <property type="match status" value="1"/>
</dbReference>
<dbReference type="CDD" id="cd00198">
    <property type="entry name" value="vWFA"/>
    <property type="match status" value="1"/>
</dbReference>
<accession>A0ABZ0Y1U9</accession>
<dbReference type="SMART" id="SM00327">
    <property type="entry name" value="VWA"/>
    <property type="match status" value="1"/>
</dbReference>
<evidence type="ECO:0000256" key="1">
    <source>
        <dbReference type="SAM" id="Phobius"/>
    </source>
</evidence>
<dbReference type="InterPro" id="IPR036465">
    <property type="entry name" value="vWFA_dom_sf"/>
</dbReference>
<keyword evidence="4" id="KW-1185">Reference proteome</keyword>
<dbReference type="InterPro" id="IPR028087">
    <property type="entry name" value="Tad_N"/>
</dbReference>
<evidence type="ECO:0000313" key="4">
    <source>
        <dbReference type="Proteomes" id="UP001326110"/>
    </source>
</evidence>
<name>A0ABZ0Y1U9_9BURK</name>
<keyword evidence="1" id="KW-1133">Transmembrane helix</keyword>